<evidence type="ECO:0000256" key="1">
    <source>
        <dbReference type="SAM" id="MobiDB-lite"/>
    </source>
</evidence>
<evidence type="ECO:0000313" key="2">
    <source>
        <dbReference type="EMBL" id="SFE00256.1"/>
    </source>
</evidence>
<accession>A0A1I1WYQ1</accession>
<feature type="region of interest" description="Disordered" evidence="1">
    <location>
        <begin position="27"/>
        <end position="51"/>
    </location>
</feature>
<reference evidence="3" key="1">
    <citation type="submission" date="2016-10" db="EMBL/GenBank/DDBJ databases">
        <authorList>
            <person name="Varghese N."/>
            <person name="Submissions S."/>
        </authorList>
    </citation>
    <scope>NUCLEOTIDE SEQUENCE [LARGE SCALE GENOMIC DNA]</scope>
    <source>
        <strain evidence="3">CGMCC 1.12041</strain>
    </source>
</reference>
<feature type="compositionally biased region" description="Basic and acidic residues" evidence="1">
    <location>
        <begin position="27"/>
        <end position="36"/>
    </location>
</feature>
<dbReference type="EMBL" id="FOLD01000055">
    <property type="protein sequence ID" value="SFE00256.1"/>
    <property type="molecule type" value="Genomic_DNA"/>
</dbReference>
<proteinExistence type="predicted"/>
<dbReference type="Proteomes" id="UP000198639">
    <property type="component" value="Unassembled WGS sequence"/>
</dbReference>
<sequence length="51" mass="5746">MGSRLEPACIELGITLRTFQRWVREGDDAEAGDSRRTSVRPEPANKLSEDE</sequence>
<protein>
    <recommendedName>
        <fullName evidence="4">Transposase</fullName>
    </recommendedName>
</protein>
<dbReference type="AlphaFoldDB" id="A0A1I1WYQ1"/>
<gene>
    <name evidence="2" type="ORF">SAMN05216204_1559</name>
</gene>
<name>A0A1I1WYQ1_9BURK</name>
<organism evidence="2 3">
    <name type="scientific">Massilia yuzhufengensis</name>
    <dbReference type="NCBI Taxonomy" id="1164594"/>
    <lineage>
        <taxon>Bacteria</taxon>
        <taxon>Pseudomonadati</taxon>
        <taxon>Pseudomonadota</taxon>
        <taxon>Betaproteobacteria</taxon>
        <taxon>Burkholderiales</taxon>
        <taxon>Oxalobacteraceae</taxon>
        <taxon>Telluria group</taxon>
        <taxon>Massilia</taxon>
    </lineage>
</organism>
<evidence type="ECO:0000313" key="3">
    <source>
        <dbReference type="Proteomes" id="UP000198639"/>
    </source>
</evidence>
<evidence type="ECO:0008006" key="4">
    <source>
        <dbReference type="Google" id="ProtNLM"/>
    </source>
</evidence>
<dbReference type="STRING" id="1164594.SAMN05216204_1559"/>
<keyword evidence="3" id="KW-1185">Reference proteome</keyword>